<evidence type="ECO:0008006" key="4">
    <source>
        <dbReference type="Google" id="ProtNLM"/>
    </source>
</evidence>
<name>A0ABU7WEK7_9GAMM</name>
<protein>
    <recommendedName>
        <fullName evidence="4">Phospholipase</fullName>
    </recommendedName>
</protein>
<dbReference type="Pfam" id="PF26363">
    <property type="entry name" value="Phospholipase-like"/>
    <property type="match status" value="1"/>
</dbReference>
<dbReference type="SUPFAM" id="SSF53474">
    <property type="entry name" value="alpha/beta-Hydrolases"/>
    <property type="match status" value="1"/>
</dbReference>
<proteinExistence type="predicted"/>
<feature type="region of interest" description="Disordered" evidence="1">
    <location>
        <begin position="708"/>
        <end position="740"/>
    </location>
</feature>
<dbReference type="InterPro" id="IPR029058">
    <property type="entry name" value="AB_hydrolase_fold"/>
</dbReference>
<keyword evidence="3" id="KW-1185">Reference proteome</keyword>
<dbReference type="RefSeq" id="WP_332078126.1">
    <property type="nucleotide sequence ID" value="NZ_JAZHBM010000002.1"/>
</dbReference>
<dbReference type="Proteomes" id="UP001358324">
    <property type="component" value="Unassembled WGS sequence"/>
</dbReference>
<evidence type="ECO:0000313" key="2">
    <source>
        <dbReference type="EMBL" id="MEF3082384.1"/>
    </source>
</evidence>
<evidence type="ECO:0000256" key="1">
    <source>
        <dbReference type="SAM" id="MobiDB-lite"/>
    </source>
</evidence>
<sequence>MTTQHAERQRLLDALRSSESSGAANHVDRLMATYRAQEMAGLSHDSYDAAQSAGDPPPGWLRVSATPRLLREVLPGLPLDDGRILDLLHPEESGFRAEIYVPDPAVLGPDFRPTLAFKGSRGHVVENGELRDTSLEDFVGNNLPQSIGLETDYYTRAMALAEMLKRAGLDFEITGHSLGGGMASAASAVTGMRAVTFNAAGLHPDTAPNFLKDKPGAQLFDTSETVTAWQVNGEILNDGVQQDVRGMSDLQRERMAMLITNSAAAVQSTPAGRDYLEHRLLPGIPESSHPAVRALLEALERGEAASMIRDMPEAAGKRMPPLVAMTHHEQTLVAREDRASVAELHQLGGPLLTVLAMGARGANAGAQAGQIVADSGRVIGDELVGAGEAARTGTALAGLHIDRTWQGAGVVVSQGTRAMGEFTAHARMVGAQGAAAIDHAQGWAQATAANGRGALLRTMGDAAGMVSDTWREGLHARAEGIETGGDAALDRNRREAAAAIEQGRAAAQGRREMAGTIADGVQTGTGVVGTQARDRLVYVGERLAAGFEVAGAKLTQVTAQAPTAGAGLGGLSGVIVGGALSLDPRTSRGIQSWSGAIELVGEARPALSEAVARHGMASAVLPSLERHVAEQEAAARDMLRAHERKAEAPTLQTQSALLSGGAGAALERLLSAVRQGDTEAAHQASSALMETPGAQAWLAEGQAQLFARDQAAAQASEADRQQAPQPRALQNPAEQTAPAH</sequence>
<dbReference type="EMBL" id="JAZHBM010000002">
    <property type="protein sequence ID" value="MEF3082384.1"/>
    <property type="molecule type" value="Genomic_DNA"/>
</dbReference>
<comment type="caution">
    <text evidence="2">The sequence shown here is derived from an EMBL/GenBank/DDBJ whole genome shotgun (WGS) entry which is preliminary data.</text>
</comment>
<accession>A0ABU7WEK7</accession>
<reference evidence="2 3" key="1">
    <citation type="submission" date="2024-01" db="EMBL/GenBank/DDBJ databases">
        <title>Novel species of the genus Luteimonas isolated from rivers.</title>
        <authorList>
            <person name="Lu H."/>
        </authorList>
    </citation>
    <scope>NUCLEOTIDE SEQUENCE [LARGE SCALE GENOMIC DNA]</scope>
    <source>
        <strain evidence="2 3">SMYT11W</strain>
    </source>
</reference>
<gene>
    <name evidence="2" type="ORF">V3391_09190</name>
</gene>
<evidence type="ECO:0000313" key="3">
    <source>
        <dbReference type="Proteomes" id="UP001358324"/>
    </source>
</evidence>
<organism evidence="2 3">
    <name type="scientific">Luteimonas flava</name>
    <dbReference type="NCBI Taxonomy" id="3115822"/>
    <lineage>
        <taxon>Bacteria</taxon>
        <taxon>Pseudomonadati</taxon>
        <taxon>Pseudomonadota</taxon>
        <taxon>Gammaproteobacteria</taxon>
        <taxon>Lysobacterales</taxon>
        <taxon>Lysobacteraceae</taxon>
        <taxon>Luteimonas</taxon>
    </lineage>
</organism>